<name>A0ABU6SMU2_9FABA</name>
<dbReference type="Pfam" id="PF01813">
    <property type="entry name" value="ATP-synt_D"/>
    <property type="match status" value="1"/>
</dbReference>
<evidence type="ECO:0000313" key="4">
    <source>
        <dbReference type="EMBL" id="MED6137746.1"/>
    </source>
</evidence>
<evidence type="ECO:0000256" key="2">
    <source>
        <dbReference type="ARBA" id="ARBA00022448"/>
    </source>
</evidence>
<evidence type="ECO:0008006" key="6">
    <source>
        <dbReference type="Google" id="ProtNLM"/>
    </source>
</evidence>
<keyword evidence="5" id="KW-1185">Reference proteome</keyword>
<dbReference type="Proteomes" id="UP001341840">
    <property type="component" value="Unassembled WGS sequence"/>
</dbReference>
<evidence type="ECO:0000256" key="1">
    <source>
        <dbReference type="ARBA" id="ARBA00005850"/>
    </source>
</evidence>
<dbReference type="InterPro" id="IPR002699">
    <property type="entry name" value="V_ATPase_D"/>
</dbReference>
<gene>
    <name evidence="4" type="ORF">PIB30_067889</name>
</gene>
<dbReference type="PANTHER" id="PTHR11671">
    <property type="entry name" value="V-TYPE ATP SYNTHASE SUBUNIT D"/>
    <property type="match status" value="1"/>
</dbReference>
<evidence type="ECO:0000313" key="5">
    <source>
        <dbReference type="Proteomes" id="UP001341840"/>
    </source>
</evidence>
<evidence type="ECO:0000256" key="3">
    <source>
        <dbReference type="ARBA" id="ARBA00023065"/>
    </source>
</evidence>
<comment type="similarity">
    <text evidence="1">Belongs to the V-ATPase D subunit family.</text>
</comment>
<keyword evidence="2" id="KW-0813">Transport</keyword>
<proteinExistence type="inferred from homology"/>
<keyword evidence="3" id="KW-0406">Ion transport</keyword>
<comment type="caution">
    <text evidence="4">The sequence shown here is derived from an EMBL/GenBank/DDBJ whole genome shotgun (WGS) entry which is preliminary data.</text>
</comment>
<dbReference type="EMBL" id="JASCZI010061132">
    <property type="protein sequence ID" value="MED6137746.1"/>
    <property type="molecule type" value="Genomic_DNA"/>
</dbReference>
<dbReference type="Gene3D" id="1.10.287.3240">
    <property type="match status" value="1"/>
</dbReference>
<organism evidence="4 5">
    <name type="scientific">Stylosanthes scabra</name>
    <dbReference type="NCBI Taxonomy" id="79078"/>
    <lineage>
        <taxon>Eukaryota</taxon>
        <taxon>Viridiplantae</taxon>
        <taxon>Streptophyta</taxon>
        <taxon>Embryophyta</taxon>
        <taxon>Tracheophyta</taxon>
        <taxon>Spermatophyta</taxon>
        <taxon>Magnoliopsida</taxon>
        <taxon>eudicotyledons</taxon>
        <taxon>Gunneridae</taxon>
        <taxon>Pentapetalae</taxon>
        <taxon>rosids</taxon>
        <taxon>fabids</taxon>
        <taxon>Fabales</taxon>
        <taxon>Fabaceae</taxon>
        <taxon>Papilionoideae</taxon>
        <taxon>50 kb inversion clade</taxon>
        <taxon>dalbergioids sensu lato</taxon>
        <taxon>Dalbergieae</taxon>
        <taxon>Pterocarpus clade</taxon>
        <taxon>Stylosanthes</taxon>
    </lineage>
</organism>
<sequence length="197" mass="22997">MRTPSVYDYEMRKIVNDRGRLFGPRGSTNDGHPVLVLDRSRLAMIIDRYSVKVRTWSFVLTPYNFSGRYRLSDLRSRSDHGVHGSVFVETSFLKLDEAIKTTNRRVNSLENVVMPMLENTIAYIKGELDEQEREEFFRLKKIQGYKKREIENQMVSAKKFAEEKVTEEIALRKGIPVDPTQNYLSHNGTEKDEDIIF</sequence>
<protein>
    <recommendedName>
        <fullName evidence="6">V-type proton ATPase subunit D</fullName>
    </recommendedName>
</protein>
<accession>A0ABU6SMU2</accession>
<reference evidence="4 5" key="1">
    <citation type="journal article" date="2023" name="Plants (Basel)">
        <title>Bridging the Gap: Combining Genomics and Transcriptomics Approaches to Understand Stylosanthes scabra, an Orphan Legume from the Brazilian Caatinga.</title>
        <authorList>
            <person name="Ferreira-Neto J.R.C."/>
            <person name="da Silva M.D."/>
            <person name="Binneck E."/>
            <person name="de Melo N.F."/>
            <person name="da Silva R.H."/>
            <person name="de Melo A.L.T.M."/>
            <person name="Pandolfi V."/>
            <person name="Bustamante F.O."/>
            <person name="Brasileiro-Vidal A.C."/>
            <person name="Benko-Iseppon A.M."/>
        </authorList>
    </citation>
    <scope>NUCLEOTIDE SEQUENCE [LARGE SCALE GENOMIC DNA]</scope>
    <source>
        <tissue evidence="4">Leaves</tissue>
    </source>
</reference>